<dbReference type="AlphaFoldDB" id="A0A1W1CV07"/>
<dbReference type="EMBL" id="FPHF01000114">
    <property type="protein sequence ID" value="SFV69557.1"/>
    <property type="molecule type" value="Genomic_DNA"/>
</dbReference>
<evidence type="ECO:0000313" key="2">
    <source>
        <dbReference type="EMBL" id="SFV69557.1"/>
    </source>
</evidence>
<sequence>MKHFFTFLLLFLSIVNADEVQRIESIVNDISQLRSDYIRVQSNLVEIELQLEEEKEQTKILKQDYKNKILNLENKINSLKKSIKLKEKDKIVCKTKSPKIIKTTVIIKKSLNIQSLEDENKFPTLLMKEQFKRDEVETETVAYTYRVKTEANVYATIDGRKIAMWEESTSFTSNEQTLEWIKITGYFIDKIWRASDKEMWIKSCDTLKREH</sequence>
<protein>
    <submittedName>
        <fullName evidence="2">Uncharacterized protein</fullName>
    </submittedName>
</protein>
<organism evidence="2">
    <name type="scientific">hydrothermal vent metagenome</name>
    <dbReference type="NCBI Taxonomy" id="652676"/>
    <lineage>
        <taxon>unclassified sequences</taxon>
        <taxon>metagenomes</taxon>
        <taxon>ecological metagenomes</taxon>
    </lineage>
</organism>
<keyword evidence="1" id="KW-0175">Coiled coil</keyword>
<reference evidence="2" key="1">
    <citation type="submission" date="2016-10" db="EMBL/GenBank/DDBJ databases">
        <authorList>
            <person name="de Groot N.N."/>
        </authorList>
    </citation>
    <scope>NUCLEOTIDE SEQUENCE</scope>
</reference>
<evidence type="ECO:0000256" key="1">
    <source>
        <dbReference type="SAM" id="Coils"/>
    </source>
</evidence>
<feature type="coiled-coil region" evidence="1">
    <location>
        <begin position="37"/>
        <end position="89"/>
    </location>
</feature>
<proteinExistence type="predicted"/>
<gene>
    <name evidence="2" type="ORF">MNB_SM-4-867</name>
</gene>
<accession>A0A1W1CV07</accession>
<name>A0A1W1CV07_9ZZZZ</name>